<gene>
    <name evidence="2" type="ORF">RRG08_012694</name>
</gene>
<dbReference type="Proteomes" id="UP001283361">
    <property type="component" value="Unassembled WGS sequence"/>
</dbReference>
<organism evidence="2 3">
    <name type="scientific">Elysia crispata</name>
    <name type="common">lettuce slug</name>
    <dbReference type="NCBI Taxonomy" id="231223"/>
    <lineage>
        <taxon>Eukaryota</taxon>
        <taxon>Metazoa</taxon>
        <taxon>Spiralia</taxon>
        <taxon>Lophotrochozoa</taxon>
        <taxon>Mollusca</taxon>
        <taxon>Gastropoda</taxon>
        <taxon>Heterobranchia</taxon>
        <taxon>Euthyneura</taxon>
        <taxon>Panpulmonata</taxon>
        <taxon>Sacoglossa</taxon>
        <taxon>Placobranchoidea</taxon>
        <taxon>Plakobranchidae</taxon>
        <taxon>Elysia</taxon>
    </lineage>
</organism>
<keyword evidence="3" id="KW-1185">Reference proteome</keyword>
<evidence type="ECO:0000313" key="2">
    <source>
        <dbReference type="EMBL" id="KAK3751634.1"/>
    </source>
</evidence>
<reference evidence="2" key="1">
    <citation type="journal article" date="2023" name="G3 (Bethesda)">
        <title>A reference genome for the long-term kleptoplast-retaining sea slug Elysia crispata morphotype clarki.</title>
        <authorList>
            <person name="Eastman K.E."/>
            <person name="Pendleton A.L."/>
            <person name="Shaikh M.A."/>
            <person name="Suttiyut T."/>
            <person name="Ogas R."/>
            <person name="Tomko P."/>
            <person name="Gavelis G."/>
            <person name="Widhalm J.R."/>
            <person name="Wisecaver J.H."/>
        </authorList>
    </citation>
    <scope>NUCLEOTIDE SEQUENCE</scope>
    <source>
        <strain evidence="2">ECLA1</strain>
    </source>
</reference>
<feature type="region of interest" description="Disordered" evidence="1">
    <location>
        <begin position="1"/>
        <end position="36"/>
    </location>
</feature>
<proteinExistence type="predicted"/>
<evidence type="ECO:0000256" key="1">
    <source>
        <dbReference type="SAM" id="MobiDB-lite"/>
    </source>
</evidence>
<sequence length="85" mass="9382">MAHDERRKATGLRGGGGLKKGSELEDDSSGSQLPRSNTNMICRLWLSAIDCLNPDPSWGSYKGTDCLRRMSSQQENRSKRQNVAA</sequence>
<name>A0AAE1D233_9GAST</name>
<dbReference type="AlphaFoldDB" id="A0AAE1D233"/>
<comment type="caution">
    <text evidence="2">The sequence shown here is derived from an EMBL/GenBank/DDBJ whole genome shotgun (WGS) entry which is preliminary data.</text>
</comment>
<dbReference type="EMBL" id="JAWDGP010005812">
    <property type="protein sequence ID" value="KAK3751634.1"/>
    <property type="molecule type" value="Genomic_DNA"/>
</dbReference>
<evidence type="ECO:0000313" key="3">
    <source>
        <dbReference type="Proteomes" id="UP001283361"/>
    </source>
</evidence>
<protein>
    <submittedName>
        <fullName evidence="2">Uncharacterized protein</fullName>
    </submittedName>
</protein>
<accession>A0AAE1D233</accession>